<reference evidence="1" key="1">
    <citation type="submission" date="2013-08" db="EMBL/GenBank/DDBJ databases">
        <authorList>
            <person name="Mendez C."/>
            <person name="Richter M."/>
            <person name="Ferrer M."/>
            <person name="Sanchez J."/>
        </authorList>
    </citation>
    <scope>NUCLEOTIDE SEQUENCE</scope>
</reference>
<accession>T0Z2A0</accession>
<name>T0Z2A0_9ZZZZ</name>
<dbReference type="AlphaFoldDB" id="T0Z2A0"/>
<reference evidence="1" key="2">
    <citation type="journal article" date="2014" name="ISME J.">
        <title>Microbial stratification in low pH oxic and suboxic macroscopic growths along an acid mine drainage.</title>
        <authorList>
            <person name="Mendez-Garcia C."/>
            <person name="Mesa V."/>
            <person name="Sprenger R.R."/>
            <person name="Richter M."/>
            <person name="Diez M.S."/>
            <person name="Solano J."/>
            <person name="Bargiela R."/>
            <person name="Golyshina O.V."/>
            <person name="Manteca A."/>
            <person name="Ramos J.L."/>
            <person name="Gallego J.R."/>
            <person name="Llorente I."/>
            <person name="Martins Dos Santos V.A."/>
            <person name="Jensen O.N."/>
            <person name="Pelaez A.I."/>
            <person name="Sanchez J."/>
            <person name="Ferrer M."/>
        </authorList>
    </citation>
    <scope>NUCLEOTIDE SEQUENCE</scope>
</reference>
<gene>
    <name evidence="1" type="ORF">B2A_11479</name>
</gene>
<organism evidence="1">
    <name type="scientific">mine drainage metagenome</name>
    <dbReference type="NCBI Taxonomy" id="410659"/>
    <lineage>
        <taxon>unclassified sequences</taxon>
        <taxon>metagenomes</taxon>
        <taxon>ecological metagenomes</taxon>
    </lineage>
</organism>
<sequence>MGVWQGSRGNLSLKTELLRQVRIAIERDPARVYLEDGLDRGLKVFEGLAGQPVKEIHIHGCKTESLGLLHQHQGVVRILDAVDGQLDRAVEILYSKAHPVESQCKKMGETIRIDGSGIDLDPKLPVRTLIQSEGFPDGSHQGLEFGIRKVGWGASSQVKLAHHAIAADLGTLKSDLLVQLIEV</sequence>
<proteinExistence type="predicted"/>
<dbReference type="EMBL" id="AUZZ01008289">
    <property type="protein sequence ID" value="EQD38382.1"/>
    <property type="molecule type" value="Genomic_DNA"/>
</dbReference>
<comment type="caution">
    <text evidence="1">The sequence shown here is derived from an EMBL/GenBank/DDBJ whole genome shotgun (WGS) entry which is preliminary data.</text>
</comment>
<evidence type="ECO:0000313" key="1">
    <source>
        <dbReference type="EMBL" id="EQD38382.1"/>
    </source>
</evidence>
<protein>
    <submittedName>
        <fullName evidence="1">Uncharacterized protein</fullName>
    </submittedName>
</protein>